<evidence type="ECO:0000256" key="3">
    <source>
        <dbReference type="ARBA" id="ARBA00022729"/>
    </source>
</evidence>
<evidence type="ECO:0000256" key="7">
    <source>
        <dbReference type="SAM" id="SignalP"/>
    </source>
</evidence>
<dbReference type="Gene3D" id="3.40.190.10">
    <property type="entry name" value="Periplasmic binding protein-like II"/>
    <property type="match status" value="2"/>
</dbReference>
<dbReference type="PANTHER" id="PTHR35936">
    <property type="entry name" value="MEMBRANE-BOUND LYTIC MUREIN TRANSGLYCOSYLASE F"/>
    <property type="match status" value="1"/>
</dbReference>
<dbReference type="Proteomes" id="UP001232343">
    <property type="component" value="Unassembled WGS sequence"/>
</dbReference>
<accession>A0ABU0DA16</accession>
<dbReference type="InterPro" id="IPR001638">
    <property type="entry name" value="Solute-binding_3/MltF_N"/>
</dbReference>
<evidence type="ECO:0000256" key="5">
    <source>
        <dbReference type="ARBA" id="ARBA00023288"/>
    </source>
</evidence>
<proteinExistence type="inferred from homology"/>
<keyword evidence="4" id="KW-0564">Palmitate</keyword>
<comment type="subcellular location">
    <subcellularLocation>
        <location evidence="1">Cell envelope</location>
    </subcellularLocation>
</comment>
<feature type="domain" description="Ionotropic glutamate receptor C-terminal" evidence="9">
    <location>
        <begin position="32"/>
        <end position="250"/>
    </location>
</feature>
<evidence type="ECO:0000256" key="6">
    <source>
        <dbReference type="RuleBase" id="RU003744"/>
    </source>
</evidence>
<dbReference type="Pfam" id="PF00497">
    <property type="entry name" value="SBP_bac_3"/>
    <property type="match status" value="1"/>
</dbReference>
<name>A0ABU0DA16_9BACI</name>
<keyword evidence="5" id="KW-0449">Lipoprotein</keyword>
<dbReference type="InterPro" id="IPR018313">
    <property type="entry name" value="SBP_3_CS"/>
</dbReference>
<keyword evidence="3 7" id="KW-0732">Signal</keyword>
<sequence>MKKIVMLSVFTMLLVLLAACGSNTKSSGDVKKYTVATDSNFKPFEYLNPKTGELEGFDIDIIKEIAQRAGFEVEFETMDFDGLLAGMQSGRYPIGIAGMSITEKRKESIDFSIPYYDSGLILMVPEKSDIQSIDDVNGKKIGSRQGSTSQTYLKDNTSAKVEAFPEIVTAYMDVKEGRLDGALYDLPNVKHYIATEGENKLKTVGEVLQGESYGIAFSKGSEIVDDANKALQSMIDDGTYAKLYEKYFGEKPTEKWLGKEK</sequence>
<evidence type="ECO:0000313" key="11">
    <source>
        <dbReference type="Proteomes" id="UP001232343"/>
    </source>
</evidence>
<evidence type="ECO:0000313" key="10">
    <source>
        <dbReference type="EMBL" id="MDQ0345264.1"/>
    </source>
</evidence>
<reference evidence="10 11" key="1">
    <citation type="submission" date="2023-07" db="EMBL/GenBank/DDBJ databases">
        <title>Genomic Encyclopedia of Type Strains, Phase IV (KMG-IV): sequencing the most valuable type-strain genomes for metagenomic binning, comparative biology and taxonomic classification.</title>
        <authorList>
            <person name="Goeker M."/>
        </authorList>
    </citation>
    <scope>NUCLEOTIDE SEQUENCE [LARGE SCALE GENOMIC DNA]</scope>
    <source>
        <strain evidence="10 11">DSM 27848</strain>
    </source>
</reference>
<protein>
    <submittedName>
        <fullName evidence="10">Glutamine transport system substrate-binding protein</fullName>
    </submittedName>
</protein>
<dbReference type="PANTHER" id="PTHR35936:SF38">
    <property type="entry name" value="GLUTAMINE-BINDING PERIPLASMIC PROTEIN"/>
    <property type="match status" value="1"/>
</dbReference>
<dbReference type="PROSITE" id="PS01039">
    <property type="entry name" value="SBP_BACTERIAL_3"/>
    <property type="match status" value="1"/>
</dbReference>
<organism evidence="10 11">
    <name type="scientific">Lederbergia wuyishanensis</name>
    <dbReference type="NCBI Taxonomy" id="1347903"/>
    <lineage>
        <taxon>Bacteria</taxon>
        <taxon>Bacillati</taxon>
        <taxon>Bacillota</taxon>
        <taxon>Bacilli</taxon>
        <taxon>Bacillales</taxon>
        <taxon>Bacillaceae</taxon>
        <taxon>Lederbergia</taxon>
    </lineage>
</organism>
<dbReference type="RefSeq" id="WP_244683505.1">
    <property type="nucleotide sequence ID" value="NZ_JALIRM010000019.1"/>
</dbReference>
<comment type="similarity">
    <text evidence="2 6">Belongs to the bacterial solute-binding protein 3 family.</text>
</comment>
<evidence type="ECO:0000256" key="2">
    <source>
        <dbReference type="ARBA" id="ARBA00010333"/>
    </source>
</evidence>
<evidence type="ECO:0000256" key="4">
    <source>
        <dbReference type="ARBA" id="ARBA00023139"/>
    </source>
</evidence>
<dbReference type="SUPFAM" id="SSF53850">
    <property type="entry name" value="Periplasmic binding protein-like II"/>
    <property type="match status" value="1"/>
</dbReference>
<evidence type="ECO:0000259" key="9">
    <source>
        <dbReference type="SMART" id="SM00079"/>
    </source>
</evidence>
<dbReference type="PROSITE" id="PS51257">
    <property type="entry name" value="PROKAR_LIPOPROTEIN"/>
    <property type="match status" value="1"/>
</dbReference>
<dbReference type="SMART" id="SM00079">
    <property type="entry name" value="PBPe"/>
    <property type="match status" value="1"/>
</dbReference>
<gene>
    <name evidence="10" type="ORF">J2S14_004120</name>
</gene>
<comment type="caution">
    <text evidence="10">The sequence shown here is derived from an EMBL/GenBank/DDBJ whole genome shotgun (WGS) entry which is preliminary data.</text>
</comment>
<dbReference type="EMBL" id="JAUSUO010000015">
    <property type="protein sequence ID" value="MDQ0345264.1"/>
    <property type="molecule type" value="Genomic_DNA"/>
</dbReference>
<feature type="domain" description="Solute-binding protein family 3/N-terminal" evidence="8">
    <location>
        <begin position="32"/>
        <end position="251"/>
    </location>
</feature>
<dbReference type="InterPro" id="IPR001320">
    <property type="entry name" value="Iontro_rcpt_C"/>
</dbReference>
<evidence type="ECO:0000259" key="8">
    <source>
        <dbReference type="SMART" id="SM00062"/>
    </source>
</evidence>
<dbReference type="SMART" id="SM00062">
    <property type="entry name" value="PBPb"/>
    <property type="match status" value="1"/>
</dbReference>
<keyword evidence="11" id="KW-1185">Reference proteome</keyword>
<feature type="signal peptide" evidence="7">
    <location>
        <begin position="1"/>
        <end position="18"/>
    </location>
</feature>
<feature type="chain" id="PRO_5045919711" evidence="7">
    <location>
        <begin position="19"/>
        <end position="261"/>
    </location>
</feature>
<evidence type="ECO:0000256" key="1">
    <source>
        <dbReference type="ARBA" id="ARBA00004196"/>
    </source>
</evidence>